<feature type="region of interest" description="Disordered" evidence="6">
    <location>
        <begin position="1"/>
        <end position="33"/>
    </location>
</feature>
<feature type="compositionally biased region" description="Basic and acidic residues" evidence="6">
    <location>
        <begin position="1"/>
        <end position="17"/>
    </location>
</feature>
<evidence type="ECO:0000313" key="8">
    <source>
        <dbReference type="EMBL" id="ORC92431.1"/>
    </source>
</evidence>
<dbReference type="AlphaFoldDB" id="A0A1X0P6H6"/>
<keyword evidence="2" id="KW-0132">Cell division</keyword>
<dbReference type="CDD" id="cd08366">
    <property type="entry name" value="APC10"/>
    <property type="match status" value="1"/>
</dbReference>
<dbReference type="Pfam" id="PF03256">
    <property type="entry name" value="ANAPC10"/>
    <property type="match status" value="1"/>
</dbReference>
<evidence type="ECO:0000259" key="7">
    <source>
        <dbReference type="PROSITE" id="PS51284"/>
    </source>
</evidence>
<dbReference type="STRING" id="67003.A0A1X0P6H6"/>
<comment type="caution">
    <text evidence="8">The sequence shown here is derived from an EMBL/GenBank/DDBJ whole genome shotgun (WGS) entry which is preliminary data.</text>
</comment>
<dbReference type="SMART" id="SM01337">
    <property type="entry name" value="APC10"/>
    <property type="match status" value="1"/>
</dbReference>
<evidence type="ECO:0000256" key="3">
    <source>
        <dbReference type="ARBA" id="ARBA00022776"/>
    </source>
</evidence>
<gene>
    <name evidence="8" type="ORF">TM35_000031840</name>
</gene>
<dbReference type="PANTHER" id="PTHR12936:SF0">
    <property type="entry name" value="ANAPHASE-PROMOTING COMPLEX SUBUNIT 10"/>
    <property type="match status" value="1"/>
</dbReference>
<dbReference type="PANTHER" id="PTHR12936">
    <property type="entry name" value="ANAPHASE-PROMOTING COMPLEX 10"/>
    <property type="match status" value="1"/>
</dbReference>
<comment type="similarity">
    <text evidence="1">Belongs to the APC10 family.</text>
</comment>
<dbReference type="GO" id="GO:0005680">
    <property type="term" value="C:anaphase-promoting complex"/>
    <property type="evidence" value="ECO:0007669"/>
    <property type="project" value="InterPro"/>
</dbReference>
<dbReference type="Proteomes" id="UP000192257">
    <property type="component" value="Unassembled WGS sequence"/>
</dbReference>
<keyword evidence="3" id="KW-0498">Mitosis</keyword>
<dbReference type="InterPro" id="IPR016901">
    <property type="entry name" value="APC10/Doc1"/>
</dbReference>
<proteinExistence type="inferred from homology"/>
<sequence>MEHPPVRGEEVDERLEPDNNENINSGDSETPSVIDDDELTAREKHQALIALHDAVWTVSSAKHGNGVTCLLEASHDTYWQSDGVLPHTILIEFARLTPVVAVALYLDYVQDESYTPRKLRIQAGTHNGDIADVAHATVDDPKGWVLLKMYVEPETLEPWDIGIIRPAGEERGVDNNNNNSRGMWSTTATRGIGRGVDVSSAASPPMVSGVMDHDDYAEFIVDAVWCTQLRIVLEENRQNGRDCHVRGVRVLGPVHQSVFTTASFTQDLMLR</sequence>
<evidence type="ECO:0000256" key="4">
    <source>
        <dbReference type="ARBA" id="ARBA00022786"/>
    </source>
</evidence>
<name>A0A1X0P6H6_9TRYP</name>
<dbReference type="GO" id="GO:0031145">
    <property type="term" value="P:anaphase-promoting complex-dependent catabolic process"/>
    <property type="evidence" value="ECO:0007669"/>
    <property type="project" value="InterPro"/>
</dbReference>
<feature type="domain" description="DOC" evidence="7">
    <location>
        <begin position="26"/>
        <end position="271"/>
    </location>
</feature>
<dbReference type="GO" id="GO:0051301">
    <property type="term" value="P:cell division"/>
    <property type="evidence" value="ECO:0007669"/>
    <property type="project" value="UniProtKB-KW"/>
</dbReference>
<dbReference type="SUPFAM" id="SSF49785">
    <property type="entry name" value="Galactose-binding domain-like"/>
    <property type="match status" value="1"/>
</dbReference>
<evidence type="ECO:0000256" key="2">
    <source>
        <dbReference type="ARBA" id="ARBA00022618"/>
    </source>
</evidence>
<dbReference type="EMBL" id="NBCO01000003">
    <property type="protein sequence ID" value="ORC92431.1"/>
    <property type="molecule type" value="Genomic_DNA"/>
</dbReference>
<dbReference type="GO" id="GO:0070979">
    <property type="term" value="P:protein K11-linked ubiquitination"/>
    <property type="evidence" value="ECO:0007669"/>
    <property type="project" value="TreeGrafter"/>
</dbReference>
<evidence type="ECO:0000256" key="6">
    <source>
        <dbReference type="SAM" id="MobiDB-lite"/>
    </source>
</evidence>
<keyword evidence="9" id="KW-1185">Reference proteome</keyword>
<dbReference type="GeneID" id="39981731"/>
<organism evidence="8 9">
    <name type="scientific">Trypanosoma theileri</name>
    <dbReference type="NCBI Taxonomy" id="67003"/>
    <lineage>
        <taxon>Eukaryota</taxon>
        <taxon>Discoba</taxon>
        <taxon>Euglenozoa</taxon>
        <taxon>Kinetoplastea</taxon>
        <taxon>Metakinetoplastina</taxon>
        <taxon>Trypanosomatida</taxon>
        <taxon>Trypanosomatidae</taxon>
        <taxon>Trypanosoma</taxon>
    </lineage>
</organism>
<dbReference type="InterPro" id="IPR008979">
    <property type="entry name" value="Galactose-bd-like_sf"/>
</dbReference>
<feature type="compositionally biased region" description="Polar residues" evidence="6">
    <location>
        <begin position="20"/>
        <end position="31"/>
    </location>
</feature>
<evidence type="ECO:0000256" key="5">
    <source>
        <dbReference type="ARBA" id="ARBA00023306"/>
    </source>
</evidence>
<dbReference type="VEuPathDB" id="TriTrypDB:TM35_000031840"/>
<dbReference type="RefSeq" id="XP_028886497.1">
    <property type="nucleotide sequence ID" value="XM_029021951.1"/>
</dbReference>
<dbReference type="Gene3D" id="2.60.120.260">
    <property type="entry name" value="Galactose-binding domain-like"/>
    <property type="match status" value="1"/>
</dbReference>
<evidence type="ECO:0000313" key="9">
    <source>
        <dbReference type="Proteomes" id="UP000192257"/>
    </source>
</evidence>
<evidence type="ECO:0000256" key="1">
    <source>
        <dbReference type="ARBA" id="ARBA00006762"/>
    </source>
</evidence>
<dbReference type="PROSITE" id="PS51284">
    <property type="entry name" value="DOC"/>
    <property type="match status" value="1"/>
</dbReference>
<protein>
    <submittedName>
        <fullName evidence="8">Anaphase promoting complex subunit 10</fullName>
    </submittedName>
</protein>
<reference evidence="8 9" key="1">
    <citation type="submission" date="2017-03" db="EMBL/GenBank/DDBJ databases">
        <title>An alternative strategy for trypanosome survival in the mammalian bloodstream revealed through genome and transcriptome analysis of the ubiquitous bovine parasite Trypanosoma (Megatrypanum) theileri.</title>
        <authorList>
            <person name="Kelly S."/>
            <person name="Ivens A."/>
            <person name="Mott A."/>
            <person name="O'Neill E."/>
            <person name="Emms D."/>
            <person name="Macleod O."/>
            <person name="Voorheis P."/>
            <person name="Matthews J."/>
            <person name="Matthews K."/>
            <person name="Carrington M."/>
        </authorList>
    </citation>
    <scope>NUCLEOTIDE SEQUENCE [LARGE SCALE GENOMIC DNA]</scope>
    <source>
        <strain evidence="8">Edinburgh</strain>
    </source>
</reference>
<keyword evidence="4" id="KW-0833">Ubl conjugation pathway</keyword>
<keyword evidence="5" id="KW-0131">Cell cycle</keyword>
<dbReference type="OrthoDB" id="24948at2759"/>
<dbReference type="InterPro" id="IPR004939">
    <property type="entry name" value="APC_su10/DOC_dom"/>
</dbReference>
<accession>A0A1X0P6H6</accession>